<dbReference type="InterPro" id="IPR005490">
    <property type="entry name" value="LD_TPept_cat_dom"/>
</dbReference>
<evidence type="ECO:0000256" key="5">
    <source>
        <dbReference type="ARBA" id="ARBA00023316"/>
    </source>
</evidence>
<dbReference type="Proteomes" id="UP000218690">
    <property type="component" value="Unassembled WGS sequence"/>
</dbReference>
<dbReference type="SUPFAM" id="SSF141523">
    <property type="entry name" value="L,D-transpeptidase catalytic domain-like"/>
    <property type="match status" value="1"/>
</dbReference>
<dbReference type="GO" id="GO:0071555">
    <property type="term" value="P:cell wall organization"/>
    <property type="evidence" value="ECO:0007669"/>
    <property type="project" value="UniProtKB-UniRule"/>
</dbReference>
<feature type="signal peptide" evidence="8">
    <location>
        <begin position="1"/>
        <end position="39"/>
    </location>
</feature>
<dbReference type="EMBL" id="NWBP01000001">
    <property type="protein sequence ID" value="PCC84010.1"/>
    <property type="molecule type" value="Genomic_DNA"/>
</dbReference>
<dbReference type="GO" id="GO:0008360">
    <property type="term" value="P:regulation of cell shape"/>
    <property type="evidence" value="ECO:0007669"/>
    <property type="project" value="UniProtKB-UniRule"/>
</dbReference>
<evidence type="ECO:0000259" key="9">
    <source>
        <dbReference type="PROSITE" id="PS52029"/>
    </source>
</evidence>
<organism evidence="10 11">
    <name type="scientific">Corynebacterium accolens</name>
    <dbReference type="NCBI Taxonomy" id="38284"/>
    <lineage>
        <taxon>Bacteria</taxon>
        <taxon>Bacillati</taxon>
        <taxon>Actinomycetota</taxon>
        <taxon>Actinomycetes</taxon>
        <taxon>Mycobacteriales</taxon>
        <taxon>Corynebacteriaceae</taxon>
        <taxon>Corynebacterium</taxon>
    </lineage>
</organism>
<dbReference type="Pfam" id="PF03734">
    <property type="entry name" value="YkuD"/>
    <property type="match status" value="1"/>
</dbReference>
<dbReference type="GO" id="GO:0005576">
    <property type="term" value="C:extracellular region"/>
    <property type="evidence" value="ECO:0007669"/>
    <property type="project" value="TreeGrafter"/>
</dbReference>
<dbReference type="InterPro" id="IPR038063">
    <property type="entry name" value="Transpep_catalytic_dom"/>
</dbReference>
<keyword evidence="7" id="KW-0175">Coiled coil</keyword>
<proteinExistence type="predicted"/>
<evidence type="ECO:0000256" key="8">
    <source>
        <dbReference type="SAM" id="SignalP"/>
    </source>
</evidence>
<evidence type="ECO:0000256" key="7">
    <source>
        <dbReference type="SAM" id="Coils"/>
    </source>
</evidence>
<keyword evidence="3 6" id="KW-0133">Cell shape</keyword>
<dbReference type="PROSITE" id="PS52029">
    <property type="entry name" value="LD_TPASE"/>
    <property type="match status" value="1"/>
</dbReference>
<dbReference type="PANTHER" id="PTHR30582">
    <property type="entry name" value="L,D-TRANSPEPTIDASE"/>
    <property type="match status" value="1"/>
</dbReference>
<feature type="active site" description="Nucleophile" evidence="6">
    <location>
        <position position="254"/>
    </location>
</feature>
<feature type="domain" description="L,D-TPase catalytic" evidence="9">
    <location>
        <begin position="170"/>
        <end position="278"/>
    </location>
</feature>
<evidence type="ECO:0000256" key="6">
    <source>
        <dbReference type="PROSITE-ProRule" id="PRU01373"/>
    </source>
</evidence>
<evidence type="ECO:0000256" key="4">
    <source>
        <dbReference type="ARBA" id="ARBA00022984"/>
    </source>
</evidence>
<comment type="caution">
    <text evidence="10">The sequence shown here is derived from an EMBL/GenBank/DDBJ whole genome shotgun (WGS) entry which is preliminary data.</text>
</comment>
<evidence type="ECO:0000256" key="1">
    <source>
        <dbReference type="ARBA" id="ARBA00004752"/>
    </source>
</evidence>
<keyword evidence="8" id="KW-0732">Signal</keyword>
<keyword evidence="5 6" id="KW-0961">Cell wall biogenesis/degradation</keyword>
<name>A0A2A4AP19_9CORY</name>
<keyword evidence="2" id="KW-0808">Transferase</keyword>
<dbReference type="InterPro" id="IPR050979">
    <property type="entry name" value="LD-transpeptidase"/>
</dbReference>
<gene>
    <name evidence="10" type="ORF">COM45_00915</name>
</gene>
<protein>
    <submittedName>
        <fullName evidence="10">L,D-transpeptidase</fullName>
    </submittedName>
</protein>
<evidence type="ECO:0000256" key="2">
    <source>
        <dbReference type="ARBA" id="ARBA00022679"/>
    </source>
</evidence>
<dbReference type="Gene3D" id="2.40.440.10">
    <property type="entry name" value="L,D-transpeptidase catalytic domain-like"/>
    <property type="match status" value="1"/>
</dbReference>
<dbReference type="UniPathway" id="UPA00219"/>
<feature type="coiled-coil region" evidence="7">
    <location>
        <begin position="116"/>
        <end position="155"/>
    </location>
</feature>
<evidence type="ECO:0000313" key="10">
    <source>
        <dbReference type="EMBL" id="PCC84010.1"/>
    </source>
</evidence>
<dbReference type="GO" id="GO:0016740">
    <property type="term" value="F:transferase activity"/>
    <property type="evidence" value="ECO:0007669"/>
    <property type="project" value="UniProtKB-KW"/>
</dbReference>
<keyword evidence="4 6" id="KW-0573">Peptidoglycan synthesis</keyword>
<evidence type="ECO:0000313" key="11">
    <source>
        <dbReference type="Proteomes" id="UP000218690"/>
    </source>
</evidence>
<feature type="active site" description="Proton donor/acceptor" evidence="6">
    <location>
        <position position="243"/>
    </location>
</feature>
<dbReference type="PANTHER" id="PTHR30582:SF2">
    <property type="entry name" value="L,D-TRANSPEPTIDASE YCIB-RELATED"/>
    <property type="match status" value="1"/>
</dbReference>
<dbReference type="GO" id="GO:0071972">
    <property type="term" value="F:peptidoglycan L,D-transpeptidase activity"/>
    <property type="evidence" value="ECO:0007669"/>
    <property type="project" value="TreeGrafter"/>
</dbReference>
<reference evidence="10 11" key="1">
    <citation type="submission" date="2017-09" db="EMBL/GenBank/DDBJ databases">
        <title>Draft Genome Sequence of Corynebacterium accolens AH4003.</title>
        <authorList>
            <person name="Chen Y."/>
            <person name="Oosthuysen W.F."/>
            <person name="Kelley S."/>
            <person name="Horswill A."/>
        </authorList>
    </citation>
    <scope>NUCLEOTIDE SEQUENCE [LARGE SCALE GENOMIC DNA]</scope>
    <source>
        <strain evidence="10 11">AH4003</strain>
    </source>
</reference>
<comment type="pathway">
    <text evidence="1 6">Cell wall biogenesis; peptidoglycan biosynthesis.</text>
</comment>
<dbReference type="CDD" id="cd16913">
    <property type="entry name" value="YkuD_like"/>
    <property type="match status" value="1"/>
</dbReference>
<feature type="chain" id="PRO_5013263356" evidence="8">
    <location>
        <begin position="40"/>
        <end position="278"/>
    </location>
</feature>
<evidence type="ECO:0000256" key="3">
    <source>
        <dbReference type="ARBA" id="ARBA00022960"/>
    </source>
</evidence>
<accession>A0A2A4AP19</accession>
<sequence length="278" mass="30073">MSKLRPRNVSSKARRALVAPMTAGVMTVSVLAGAPAASAQTVPSIESMSSDAQSQIDALTADARAQIDNFVGQSREQAWNTRNQILDQVKVLNPAAADAIQPAVDAAVNAIFPGLIDQKNAEARAAREAQERAHAEQVAREHAAAEAAAREAEAQRKRNEFDRGPCPADARVCVDLNGKRTWLQDNGNVSYVASAMSAGMAGQETPRGTFYINRKIKDEISREFGNAPMPYSMYFTNSGHAFHEGSPAYESNGCIHLSHQDAVRFWNDVPVGSKVFIY</sequence>
<dbReference type="AlphaFoldDB" id="A0A2A4AP19"/>
<dbReference type="GO" id="GO:0018104">
    <property type="term" value="P:peptidoglycan-protein cross-linking"/>
    <property type="evidence" value="ECO:0007669"/>
    <property type="project" value="TreeGrafter"/>
</dbReference>